<dbReference type="CDD" id="cd01335">
    <property type="entry name" value="Radical_SAM"/>
    <property type="match status" value="1"/>
</dbReference>
<organism evidence="6 7">
    <name type="scientific">Streptosporangium jomthongense</name>
    <dbReference type="NCBI Taxonomy" id="1193683"/>
    <lineage>
        <taxon>Bacteria</taxon>
        <taxon>Bacillati</taxon>
        <taxon>Actinomycetota</taxon>
        <taxon>Actinomycetes</taxon>
        <taxon>Streptosporangiales</taxon>
        <taxon>Streptosporangiaceae</taxon>
        <taxon>Streptosporangium</taxon>
    </lineage>
</organism>
<dbReference type="SUPFAM" id="SSF102114">
    <property type="entry name" value="Radical SAM enzymes"/>
    <property type="match status" value="1"/>
</dbReference>
<dbReference type="InterPro" id="IPR007197">
    <property type="entry name" value="rSAM"/>
</dbReference>
<dbReference type="SFLD" id="SFLDS00029">
    <property type="entry name" value="Radical_SAM"/>
    <property type="match status" value="1"/>
</dbReference>
<comment type="caution">
    <text evidence="6">The sequence shown here is derived from an EMBL/GenBank/DDBJ whole genome shotgun (WGS) entry which is preliminary data.</text>
</comment>
<gene>
    <name evidence="6" type="ORF">ACFOYY_34870</name>
</gene>
<proteinExistence type="predicted"/>
<evidence type="ECO:0000256" key="4">
    <source>
        <dbReference type="ARBA" id="ARBA00023014"/>
    </source>
</evidence>
<dbReference type="Proteomes" id="UP001595698">
    <property type="component" value="Unassembled WGS sequence"/>
</dbReference>
<evidence type="ECO:0000256" key="2">
    <source>
        <dbReference type="ARBA" id="ARBA00022723"/>
    </source>
</evidence>
<dbReference type="Pfam" id="PF04055">
    <property type="entry name" value="Radical_SAM"/>
    <property type="match status" value="1"/>
</dbReference>
<dbReference type="InterPro" id="IPR023867">
    <property type="entry name" value="Sulphatase_maturase_rSAM"/>
</dbReference>
<name>A0ABV8FDI4_9ACTN</name>
<keyword evidence="3" id="KW-0408">Iron</keyword>
<dbReference type="InterPro" id="IPR026335">
    <property type="entry name" value="rSAM_SPASM_FxsB"/>
</dbReference>
<keyword evidence="7" id="KW-1185">Reference proteome</keyword>
<accession>A0ABV8FDI4</accession>
<dbReference type="Gene3D" id="3.20.20.70">
    <property type="entry name" value="Aldolase class I"/>
    <property type="match status" value="1"/>
</dbReference>
<dbReference type="EMBL" id="JBHSBC010000045">
    <property type="protein sequence ID" value="MFC3985358.1"/>
    <property type="molecule type" value="Genomic_DNA"/>
</dbReference>
<protein>
    <submittedName>
        <fullName evidence="6">FxsB family cyclophane-forming radical SAM/SPASM peptide maturase</fullName>
    </submittedName>
</protein>
<evidence type="ECO:0000256" key="3">
    <source>
        <dbReference type="ARBA" id="ARBA00023004"/>
    </source>
</evidence>
<reference evidence="7" key="1">
    <citation type="journal article" date="2019" name="Int. J. Syst. Evol. Microbiol.">
        <title>The Global Catalogue of Microorganisms (GCM) 10K type strain sequencing project: providing services to taxonomists for standard genome sequencing and annotation.</title>
        <authorList>
            <consortium name="The Broad Institute Genomics Platform"/>
            <consortium name="The Broad Institute Genome Sequencing Center for Infectious Disease"/>
            <person name="Wu L."/>
            <person name="Ma J."/>
        </authorList>
    </citation>
    <scope>NUCLEOTIDE SEQUENCE [LARGE SCALE GENOMIC DNA]</scope>
    <source>
        <strain evidence="7">TBRC 7912</strain>
    </source>
</reference>
<evidence type="ECO:0000313" key="6">
    <source>
        <dbReference type="EMBL" id="MFC3985358.1"/>
    </source>
</evidence>
<evidence type="ECO:0000256" key="1">
    <source>
        <dbReference type="ARBA" id="ARBA00022691"/>
    </source>
</evidence>
<evidence type="ECO:0000313" key="7">
    <source>
        <dbReference type="Proteomes" id="UP001595698"/>
    </source>
</evidence>
<dbReference type="PROSITE" id="PS51918">
    <property type="entry name" value="RADICAL_SAM"/>
    <property type="match status" value="1"/>
</dbReference>
<dbReference type="RefSeq" id="WP_386195418.1">
    <property type="nucleotide sequence ID" value="NZ_JBHSBC010000045.1"/>
</dbReference>
<dbReference type="SFLD" id="SFLDG01386">
    <property type="entry name" value="main_SPASM_domain-containing"/>
    <property type="match status" value="1"/>
</dbReference>
<dbReference type="PANTHER" id="PTHR43273:SF8">
    <property type="entry name" value="RADICAL SAM DOMAIN PROTEIN"/>
    <property type="match status" value="1"/>
</dbReference>
<keyword evidence="2" id="KW-0479">Metal-binding</keyword>
<sequence>MREWPSNLDVEGLTAGGWQPTPFRQFVVKIHSRCDLACKYCYVYEMADSSWRDRPKVMSAEILAATAARIGEHVRAHDLDTVELVLHGGEPLLAGTEPIREIVTRVRSETAPGTRLKVSLQSNATLLDLRYLRLFDELGVRVGVSLDGDEAMHDRSRRRVNGQGSHAAVMTALGLLTSPDFRHLFGGLLCTVDLRNDPVGAYEALAAFDPPAVDFLLPHGNWSAPPPGREAGACGTPYADWLIRVFDHWYGTPRRRTDVRLFGEIIHLLLGGSSASEQVGLSPVAMVVVETDGGVEQSDLLKSAYQGAPETGLHVTRDPFDAALALPAIAARQIGALALAAECRQCPVGGVCGGGLYAHRYRAGSGFANPSVYCPDLLRLVGHVRKTVEKDLAARVGAAAERARDEGAR</sequence>
<keyword evidence="1" id="KW-0949">S-adenosyl-L-methionine</keyword>
<keyword evidence="4" id="KW-0411">Iron-sulfur</keyword>
<dbReference type="PANTHER" id="PTHR43273">
    <property type="entry name" value="ANAEROBIC SULFATASE-MATURATING ENZYME HOMOLOG ASLB-RELATED"/>
    <property type="match status" value="1"/>
</dbReference>
<feature type="domain" description="Radical SAM core" evidence="5">
    <location>
        <begin position="20"/>
        <end position="254"/>
    </location>
</feature>
<dbReference type="NCBIfam" id="TIGR04269">
    <property type="entry name" value="SAM_SPASM_FxsB"/>
    <property type="match status" value="1"/>
</dbReference>
<dbReference type="SFLD" id="SFLDG01072">
    <property type="entry name" value="dehydrogenase_like"/>
    <property type="match status" value="1"/>
</dbReference>
<dbReference type="SFLD" id="SFLDG01067">
    <property type="entry name" value="SPASM/twitch_domain_containing"/>
    <property type="match status" value="1"/>
</dbReference>
<dbReference type="InterPro" id="IPR058240">
    <property type="entry name" value="rSAM_sf"/>
</dbReference>
<dbReference type="InterPro" id="IPR013785">
    <property type="entry name" value="Aldolase_TIM"/>
</dbReference>
<evidence type="ECO:0000259" key="5">
    <source>
        <dbReference type="PROSITE" id="PS51918"/>
    </source>
</evidence>